<dbReference type="STRING" id="1661398.A0A482WAE7"/>
<dbReference type="EMBL" id="QDEB01015491">
    <property type="protein sequence ID" value="RZC41639.1"/>
    <property type="molecule type" value="Genomic_DNA"/>
</dbReference>
<accession>A0A482WAE7</accession>
<sequence length="525" mass="57483">MIKKQSTNNSQHEEELSKYFSNNIETADQDNTTKLSQLRQLLEQNGISDNKTFPIIDNGPSVAITTPLVDPLAVQTVSIPYTAPPQAAQPLPNSHSNARRRVSFETPLQEDTVPPSPNTRRKNFSFTPISPGPQSPNGRQSKCSSTNVSPFVSPRNTPVPRTKNSTHQNAGIGVRKKIKREPELSVDIPVEGKNYMAMSAPASPMLYTNNRSMLEKLLHSNSKVAYTPDYVNNSSIKQDISSEITELLENETVENLADFTYRSQSVPLNQMIKSNFAEDAQFLSSLPGQNPASDFNDFDPIPEAETVTVNRIIDALDEQQCDNASSMGMYNVEMAPSGQCLPGFNLIVDNNLEMQNSFPEGMAYTPCPRNLGRSQSIDVNGCYEMKCSNPSRSVPSTPLPFGQSKPPPVKSFGGQSSRSYPSTPLLVSEPAFNYAVNGDCLLNGQPIRSNGAARGQADNLTYLMQDLGEIGEDNNMDRHLAGEDEFGMGRSLPGNEFGIVENDNALMDENGVLIGEQSYNGNINN</sequence>
<feature type="region of interest" description="Disordered" evidence="1">
    <location>
        <begin position="105"/>
        <end position="173"/>
    </location>
</feature>
<dbReference type="AlphaFoldDB" id="A0A482WAE7"/>
<name>A0A482WAE7_ASBVE</name>
<gene>
    <name evidence="2" type="ORF">BDFB_004169</name>
</gene>
<reference evidence="2 3" key="1">
    <citation type="submission" date="2017-03" db="EMBL/GenBank/DDBJ databases">
        <title>Genome of the blue death feigning beetle - Asbolus verrucosus.</title>
        <authorList>
            <person name="Rider S.D."/>
        </authorList>
    </citation>
    <scope>NUCLEOTIDE SEQUENCE [LARGE SCALE GENOMIC DNA]</scope>
    <source>
        <strain evidence="2">Butters</strain>
        <tissue evidence="2">Head and leg muscle</tissue>
    </source>
</reference>
<proteinExistence type="predicted"/>
<feature type="region of interest" description="Disordered" evidence="1">
    <location>
        <begin position="393"/>
        <end position="417"/>
    </location>
</feature>
<dbReference type="Proteomes" id="UP000292052">
    <property type="component" value="Unassembled WGS sequence"/>
</dbReference>
<comment type="caution">
    <text evidence="2">The sequence shown here is derived from an EMBL/GenBank/DDBJ whole genome shotgun (WGS) entry which is preliminary data.</text>
</comment>
<evidence type="ECO:0000256" key="1">
    <source>
        <dbReference type="SAM" id="MobiDB-lite"/>
    </source>
</evidence>
<keyword evidence="3" id="KW-1185">Reference proteome</keyword>
<evidence type="ECO:0000313" key="2">
    <source>
        <dbReference type="EMBL" id="RZC41639.1"/>
    </source>
</evidence>
<feature type="compositionally biased region" description="Polar residues" evidence="1">
    <location>
        <begin position="135"/>
        <end position="156"/>
    </location>
</feature>
<protein>
    <submittedName>
        <fullName evidence="2">Uncharacterized protein</fullName>
    </submittedName>
</protein>
<dbReference type="OrthoDB" id="10069709at2759"/>
<organism evidence="2 3">
    <name type="scientific">Asbolus verrucosus</name>
    <name type="common">Desert ironclad beetle</name>
    <dbReference type="NCBI Taxonomy" id="1661398"/>
    <lineage>
        <taxon>Eukaryota</taxon>
        <taxon>Metazoa</taxon>
        <taxon>Ecdysozoa</taxon>
        <taxon>Arthropoda</taxon>
        <taxon>Hexapoda</taxon>
        <taxon>Insecta</taxon>
        <taxon>Pterygota</taxon>
        <taxon>Neoptera</taxon>
        <taxon>Endopterygota</taxon>
        <taxon>Coleoptera</taxon>
        <taxon>Polyphaga</taxon>
        <taxon>Cucujiformia</taxon>
        <taxon>Tenebrionidae</taxon>
        <taxon>Pimeliinae</taxon>
        <taxon>Asbolus</taxon>
    </lineage>
</organism>
<evidence type="ECO:0000313" key="3">
    <source>
        <dbReference type="Proteomes" id="UP000292052"/>
    </source>
</evidence>